<comment type="cofactor">
    <cofactor evidence="1 6">
        <name>Ca(2+)</name>
        <dbReference type="ChEBI" id="CHEBI:29108"/>
    </cofactor>
</comment>
<dbReference type="EMBL" id="NIVC01001893">
    <property type="protein sequence ID" value="PAA62872.1"/>
    <property type="molecule type" value="Genomic_DNA"/>
</dbReference>
<dbReference type="Gene3D" id="1.50.10.10">
    <property type="match status" value="1"/>
</dbReference>
<evidence type="ECO:0000256" key="1">
    <source>
        <dbReference type="ARBA" id="ARBA00001913"/>
    </source>
</evidence>
<gene>
    <name evidence="9" type="ORF">BOX15_Mlig034447g1</name>
</gene>
<dbReference type="OrthoDB" id="8118055at2759"/>
<reference evidence="9 10" key="1">
    <citation type="submission" date="2017-06" db="EMBL/GenBank/DDBJ databases">
        <title>A platform for efficient transgenesis in Macrostomum lignano, a flatworm model organism for stem cell research.</title>
        <authorList>
            <person name="Berezikov E."/>
        </authorList>
    </citation>
    <scope>NUCLEOTIDE SEQUENCE [LARGE SCALE GENOMIC DNA]</scope>
    <source>
        <strain evidence="9">DV1</strain>
        <tissue evidence="9">Whole organism</tissue>
    </source>
</reference>
<dbReference type="AlphaFoldDB" id="A0A267EQ54"/>
<feature type="disulfide bond" evidence="7">
    <location>
        <begin position="92"/>
        <end position="122"/>
    </location>
</feature>
<dbReference type="InterPro" id="IPR036026">
    <property type="entry name" value="Seven-hairpin_glycosidases"/>
</dbReference>
<dbReference type="PRINTS" id="PR00747">
    <property type="entry name" value="GLYHDRLASE47"/>
</dbReference>
<comment type="similarity">
    <text evidence="3 8">Belongs to the glycosyl hydrolase 47 family.</text>
</comment>
<evidence type="ECO:0000256" key="3">
    <source>
        <dbReference type="ARBA" id="ARBA00007658"/>
    </source>
</evidence>
<dbReference type="InterPro" id="IPR050749">
    <property type="entry name" value="Glycosyl_Hydrolase_47"/>
</dbReference>
<dbReference type="STRING" id="282301.A0A267EQ54"/>
<protein>
    <recommendedName>
        <fullName evidence="8">alpha-1,2-Mannosidase</fullName>
        <ecNumber evidence="8">3.2.1.-</ecNumber>
    </recommendedName>
</protein>
<keyword evidence="10" id="KW-1185">Reference proteome</keyword>
<evidence type="ECO:0000256" key="5">
    <source>
        <dbReference type="ARBA" id="ARBA00023157"/>
    </source>
</evidence>
<dbReference type="EC" id="3.2.1.-" evidence="8"/>
<evidence type="ECO:0000256" key="2">
    <source>
        <dbReference type="ARBA" id="ARBA00004922"/>
    </source>
</evidence>
<evidence type="ECO:0000256" key="6">
    <source>
        <dbReference type="PIRSR" id="PIRSR601382-2"/>
    </source>
</evidence>
<feature type="binding site" evidence="6">
    <location>
        <position position="245"/>
    </location>
    <ligand>
        <name>Ca(2+)</name>
        <dbReference type="ChEBI" id="CHEBI:29108"/>
    </ligand>
</feature>
<dbReference type="GO" id="GO:0004571">
    <property type="term" value="F:mannosyl-oligosaccharide 1,2-alpha-mannosidase activity"/>
    <property type="evidence" value="ECO:0007669"/>
    <property type="project" value="InterPro"/>
</dbReference>
<dbReference type="GO" id="GO:0000139">
    <property type="term" value="C:Golgi membrane"/>
    <property type="evidence" value="ECO:0007669"/>
    <property type="project" value="TreeGrafter"/>
</dbReference>
<dbReference type="GO" id="GO:0005975">
    <property type="term" value="P:carbohydrate metabolic process"/>
    <property type="evidence" value="ECO:0007669"/>
    <property type="project" value="InterPro"/>
</dbReference>
<keyword evidence="4 8" id="KW-0378">Hydrolase</keyword>
<comment type="pathway">
    <text evidence="2">Protein modification; protein glycosylation.</text>
</comment>
<dbReference type="PANTHER" id="PTHR11742">
    <property type="entry name" value="MANNOSYL-OLIGOSACCHARIDE ALPHA-1,2-MANNOSIDASE-RELATED"/>
    <property type="match status" value="1"/>
</dbReference>
<dbReference type="InterPro" id="IPR012341">
    <property type="entry name" value="6hp_glycosidase-like_sf"/>
</dbReference>
<keyword evidence="8" id="KW-0326">Glycosidase</keyword>
<evidence type="ECO:0000256" key="4">
    <source>
        <dbReference type="ARBA" id="ARBA00022801"/>
    </source>
</evidence>
<accession>A0A267EQ54</accession>
<proteinExistence type="inferred from homology"/>
<name>A0A267EQ54_9PLAT</name>
<evidence type="ECO:0000313" key="10">
    <source>
        <dbReference type="Proteomes" id="UP000215902"/>
    </source>
</evidence>
<evidence type="ECO:0000256" key="7">
    <source>
        <dbReference type="PIRSR" id="PIRSR601382-3"/>
    </source>
</evidence>
<dbReference type="Proteomes" id="UP000215902">
    <property type="component" value="Unassembled WGS sequence"/>
</dbReference>
<evidence type="ECO:0000256" key="8">
    <source>
        <dbReference type="RuleBase" id="RU361193"/>
    </source>
</evidence>
<dbReference type="InterPro" id="IPR001382">
    <property type="entry name" value="Glyco_hydro_47"/>
</dbReference>
<keyword evidence="6" id="KW-0106">Calcium</keyword>
<evidence type="ECO:0000313" key="9">
    <source>
        <dbReference type="EMBL" id="PAA62872.1"/>
    </source>
</evidence>
<organism evidence="9 10">
    <name type="scientific">Macrostomum lignano</name>
    <dbReference type="NCBI Taxonomy" id="282301"/>
    <lineage>
        <taxon>Eukaryota</taxon>
        <taxon>Metazoa</taxon>
        <taxon>Spiralia</taxon>
        <taxon>Lophotrochozoa</taxon>
        <taxon>Platyhelminthes</taxon>
        <taxon>Rhabditophora</taxon>
        <taxon>Macrostomorpha</taxon>
        <taxon>Macrostomida</taxon>
        <taxon>Macrostomidae</taxon>
        <taxon>Macrostomum</taxon>
    </lineage>
</organism>
<keyword evidence="6" id="KW-0479">Metal-binding</keyword>
<comment type="caution">
    <text evidence="9">The sequence shown here is derived from an EMBL/GenBank/DDBJ whole genome shotgun (WGS) entry which is preliminary data.</text>
</comment>
<dbReference type="Pfam" id="PF01532">
    <property type="entry name" value="Glyco_hydro_47"/>
    <property type="match status" value="1"/>
</dbReference>
<sequence>MLREPATLDVASGPFSIAGGTDSYYEYLVKRCMFDSDVKPDCVDTFTKVLDSIMKHLTVHVSKDDSGGVHTCIGELSHPTDLKLCSMDHLTCFAGGMFALAYLQVPKRVDWLDYAEKITETCYLSYQHSPTKLGPEKFAYDFDSKKFVADIDMYILRPETVESLFYLYRVTGKPKYRQWGWSILKALNTSTRVGSGFSGIESMNSAYMRHDNMQWSFFLAETLKYLYLLFSPTDKLPLDLWLFNTEAHAIPTRLNPLRKKLARRGMRTI</sequence>
<dbReference type="GO" id="GO:0005509">
    <property type="term" value="F:calcium ion binding"/>
    <property type="evidence" value="ECO:0007669"/>
    <property type="project" value="InterPro"/>
</dbReference>
<dbReference type="PANTHER" id="PTHR11742:SF6">
    <property type="entry name" value="MANNOSYL-OLIGOSACCHARIDE ALPHA-1,2-MANNOSIDASE IA-RELATED"/>
    <property type="match status" value="1"/>
</dbReference>
<keyword evidence="5 7" id="KW-1015">Disulfide bond</keyword>
<dbReference type="GO" id="GO:0005783">
    <property type="term" value="C:endoplasmic reticulum"/>
    <property type="evidence" value="ECO:0007669"/>
    <property type="project" value="TreeGrafter"/>
</dbReference>
<dbReference type="SUPFAM" id="SSF48225">
    <property type="entry name" value="Seven-hairpin glycosidases"/>
    <property type="match status" value="1"/>
</dbReference>